<evidence type="ECO:0000256" key="4">
    <source>
        <dbReference type="HAMAP-Rule" id="MF_03044"/>
    </source>
</evidence>
<evidence type="ECO:0000256" key="5">
    <source>
        <dbReference type="SAM" id="MobiDB-lite"/>
    </source>
</evidence>
<evidence type="ECO:0000256" key="3">
    <source>
        <dbReference type="ARBA" id="ARBA00022691"/>
    </source>
</evidence>
<evidence type="ECO:0000256" key="2">
    <source>
        <dbReference type="ARBA" id="ARBA00022679"/>
    </source>
</evidence>
<dbReference type="AlphaFoldDB" id="A0AA38P3Z7"/>
<keyword evidence="1 4" id="KW-0489">Methyltransferase</keyword>
<protein>
    <recommendedName>
        <fullName evidence="4">25S rRNA adenine-N(1) methyltransferase</fullName>
        <ecNumber evidence="4">2.1.1.-</ecNumber>
    </recommendedName>
</protein>
<keyword evidence="2 4" id="KW-0808">Transferase</keyword>
<comment type="subcellular location">
    <subcellularLocation>
        <location evidence="4">Nucleus</location>
        <location evidence="4">Nucleolus</location>
    </subcellularLocation>
</comment>
<evidence type="ECO:0000256" key="1">
    <source>
        <dbReference type="ARBA" id="ARBA00022603"/>
    </source>
</evidence>
<feature type="compositionally biased region" description="Low complexity" evidence="5">
    <location>
        <begin position="10"/>
        <end position="33"/>
    </location>
</feature>
<comment type="function">
    <text evidence="4">S-adenosyl-L-methionine-dependent methyltransferase that specifically methylates the N(1) position of an adenine present in helix 65 in 25S rRNA.</text>
</comment>
<dbReference type="PANTHER" id="PTHR21008">
    <property type="entry name" value="S-ADENOSYLMETHIONINE SENSOR UPSTREAM OF MTORC1-RELATED"/>
    <property type="match status" value="1"/>
</dbReference>
<dbReference type="PANTHER" id="PTHR21008:SF1">
    <property type="entry name" value="25S RRNA (ADENINE(2142)-N(1))-METHYLTRANSFERASE"/>
    <property type="match status" value="1"/>
</dbReference>
<dbReference type="Gene3D" id="3.40.50.150">
    <property type="entry name" value="Vaccinia Virus protein VP39"/>
    <property type="match status" value="1"/>
</dbReference>
<dbReference type="GO" id="GO:0016433">
    <property type="term" value="F:rRNA (adenine) methyltransferase activity"/>
    <property type="evidence" value="ECO:0007669"/>
    <property type="project" value="UniProtKB-UniRule"/>
</dbReference>
<proteinExistence type="inferred from homology"/>
<dbReference type="SUPFAM" id="SSF53335">
    <property type="entry name" value="S-adenosyl-L-methionine-dependent methyltransferases"/>
    <property type="match status" value="1"/>
</dbReference>
<evidence type="ECO:0000313" key="7">
    <source>
        <dbReference type="Proteomes" id="UP001163846"/>
    </source>
</evidence>
<feature type="binding site" evidence="4">
    <location>
        <position position="127"/>
    </location>
    <ligand>
        <name>S-adenosyl-L-methionine</name>
        <dbReference type="ChEBI" id="CHEBI:59789"/>
    </ligand>
</feature>
<dbReference type="Pfam" id="PF11968">
    <property type="entry name" value="Bmt2"/>
    <property type="match status" value="1"/>
</dbReference>
<feature type="binding site" evidence="4">
    <location>
        <position position="147"/>
    </location>
    <ligand>
        <name>S-adenosyl-L-methionine</name>
        <dbReference type="ChEBI" id="CHEBI:59789"/>
    </ligand>
</feature>
<dbReference type="InterPro" id="IPR029063">
    <property type="entry name" value="SAM-dependent_MTases_sf"/>
</dbReference>
<keyword evidence="4" id="KW-0539">Nucleus</keyword>
<gene>
    <name evidence="6" type="ORF">F5878DRAFT_289146</name>
</gene>
<comment type="caution">
    <text evidence="6">The sequence shown here is derived from an EMBL/GenBank/DDBJ whole genome shotgun (WGS) entry which is preliminary data.</text>
</comment>
<reference evidence="6" key="1">
    <citation type="submission" date="2022-08" db="EMBL/GenBank/DDBJ databases">
        <authorList>
            <consortium name="DOE Joint Genome Institute"/>
            <person name="Min B."/>
            <person name="Riley R."/>
            <person name="Sierra-Patev S."/>
            <person name="Naranjo-Ortiz M."/>
            <person name="Looney B."/>
            <person name="Konkel Z."/>
            <person name="Slot J.C."/>
            <person name="Sakamoto Y."/>
            <person name="Steenwyk J.L."/>
            <person name="Rokas A."/>
            <person name="Carro J."/>
            <person name="Camarero S."/>
            <person name="Ferreira P."/>
            <person name="Molpeceres G."/>
            <person name="Ruiz-Duenas F.J."/>
            <person name="Serrano A."/>
            <person name="Henrissat B."/>
            <person name="Drula E."/>
            <person name="Hughes K.W."/>
            <person name="Mata J.L."/>
            <person name="Ishikawa N.K."/>
            <person name="Vargas-Isla R."/>
            <person name="Ushijima S."/>
            <person name="Smith C.A."/>
            <person name="Ahrendt S."/>
            <person name="Andreopoulos W."/>
            <person name="He G."/>
            <person name="Labutti K."/>
            <person name="Lipzen A."/>
            <person name="Ng V."/>
            <person name="Sandor L."/>
            <person name="Barry K."/>
            <person name="Martinez A.T."/>
            <person name="Xiao Y."/>
            <person name="Gibbons J.G."/>
            <person name="Terashima K."/>
            <person name="Hibbett D.S."/>
            <person name="Grigoriev I.V."/>
        </authorList>
    </citation>
    <scope>NUCLEOTIDE SEQUENCE</scope>
    <source>
        <strain evidence="6">TFB9207</strain>
    </source>
</reference>
<dbReference type="Proteomes" id="UP001163846">
    <property type="component" value="Unassembled WGS sequence"/>
</dbReference>
<dbReference type="GO" id="GO:0005730">
    <property type="term" value="C:nucleolus"/>
    <property type="evidence" value="ECO:0007669"/>
    <property type="project" value="UniProtKB-SubCell"/>
</dbReference>
<dbReference type="InterPro" id="IPR021867">
    <property type="entry name" value="Bmt2/SAMTOR"/>
</dbReference>
<dbReference type="HAMAP" id="MF_03044">
    <property type="entry name" value="BMT2"/>
    <property type="match status" value="1"/>
</dbReference>
<evidence type="ECO:0000313" key="6">
    <source>
        <dbReference type="EMBL" id="KAJ3835897.1"/>
    </source>
</evidence>
<keyword evidence="7" id="KW-1185">Reference proteome</keyword>
<dbReference type="EMBL" id="MU806366">
    <property type="protein sequence ID" value="KAJ3835897.1"/>
    <property type="molecule type" value="Genomic_DNA"/>
</dbReference>
<feature type="region of interest" description="Disordered" evidence="5">
    <location>
        <begin position="1"/>
        <end position="36"/>
    </location>
</feature>
<organism evidence="6 7">
    <name type="scientific">Lentinula raphanica</name>
    <dbReference type="NCBI Taxonomy" id="153919"/>
    <lineage>
        <taxon>Eukaryota</taxon>
        <taxon>Fungi</taxon>
        <taxon>Dikarya</taxon>
        <taxon>Basidiomycota</taxon>
        <taxon>Agaricomycotina</taxon>
        <taxon>Agaricomycetes</taxon>
        <taxon>Agaricomycetidae</taxon>
        <taxon>Agaricales</taxon>
        <taxon>Marasmiineae</taxon>
        <taxon>Omphalotaceae</taxon>
        <taxon>Lentinula</taxon>
    </lineage>
</organism>
<sequence>MPKARKRKTPITLTDPTTTTIHTTSNSNSSSKPKSGRTVIRRFHVLLKLQTQLQKAAFHDPSKKTELLNVEREIEDLGGLKAYQRMSVIGQGSDRGGGSEKVLVGWLRDMELHKLQAEKKLQLLEVGALKPDNYASCSSWIENTPMDLNSRHPAIIEQDFLLLDQESNYEKWDVISLSLVLNFVPEPLDRGRMLGLAYDFLVDGGHLFVALPLPCLSNSRYLDFEHFTGLMKFLGFTQLQCHWREGGKMVYYLFRKEIRGVGADPGSSQTRGANSNVIPERFTKKTVLRQGNRNNFSIVLCNSR</sequence>
<dbReference type="EC" id="2.1.1.-" evidence="4"/>
<accession>A0AA38P3Z7</accession>
<name>A0AA38P3Z7_9AGAR</name>
<keyword evidence="3 4" id="KW-0949">S-adenosyl-L-methionine</keyword>
<comment type="similarity">
    <text evidence="4">Belongs to the BMT2 family.</text>
</comment>